<keyword evidence="2" id="KW-0238">DNA-binding</keyword>
<evidence type="ECO:0000259" key="5">
    <source>
        <dbReference type="PROSITE" id="PS51078"/>
    </source>
</evidence>
<feature type="domain" description="IclR-ED" evidence="5">
    <location>
        <begin position="79"/>
        <end position="261"/>
    </location>
</feature>
<protein>
    <submittedName>
        <fullName evidence="6">Kip operon repressor protein</fullName>
    </submittedName>
</protein>
<dbReference type="InterPro" id="IPR036388">
    <property type="entry name" value="WH-like_DNA-bd_sf"/>
</dbReference>
<accession>A0A0M6ZM43</accession>
<dbReference type="GO" id="GO:0003677">
    <property type="term" value="F:DNA binding"/>
    <property type="evidence" value="ECO:0007669"/>
    <property type="project" value="UniProtKB-KW"/>
</dbReference>
<evidence type="ECO:0000313" key="6">
    <source>
        <dbReference type="EMBL" id="CTQ72321.1"/>
    </source>
</evidence>
<dbReference type="PANTHER" id="PTHR30136">
    <property type="entry name" value="HELIX-TURN-HELIX TRANSCRIPTIONAL REGULATOR, ICLR FAMILY"/>
    <property type="match status" value="1"/>
</dbReference>
<dbReference type="Pfam" id="PF01614">
    <property type="entry name" value="IclR_C"/>
    <property type="match status" value="1"/>
</dbReference>
<evidence type="ECO:0000313" key="7">
    <source>
        <dbReference type="Proteomes" id="UP000049983"/>
    </source>
</evidence>
<dbReference type="OrthoDB" id="8098267at2"/>
<dbReference type="FunFam" id="1.10.10.10:FF:000056">
    <property type="entry name" value="IclR family transcriptional regulator"/>
    <property type="match status" value="1"/>
</dbReference>
<evidence type="ECO:0000256" key="2">
    <source>
        <dbReference type="ARBA" id="ARBA00023125"/>
    </source>
</evidence>
<dbReference type="Pfam" id="PF09339">
    <property type="entry name" value="HTH_IclR"/>
    <property type="match status" value="1"/>
</dbReference>
<evidence type="ECO:0000256" key="1">
    <source>
        <dbReference type="ARBA" id="ARBA00023015"/>
    </source>
</evidence>
<dbReference type="PROSITE" id="PS51077">
    <property type="entry name" value="HTH_ICLR"/>
    <property type="match status" value="1"/>
</dbReference>
<keyword evidence="7" id="KW-1185">Reference proteome</keyword>
<dbReference type="SUPFAM" id="SSF46785">
    <property type="entry name" value="Winged helix' DNA-binding domain"/>
    <property type="match status" value="1"/>
</dbReference>
<dbReference type="InterPro" id="IPR005471">
    <property type="entry name" value="Tscrpt_reg_IclR_N"/>
</dbReference>
<reference evidence="7" key="1">
    <citation type="submission" date="2015-07" db="EMBL/GenBank/DDBJ databases">
        <authorList>
            <person name="Rodrigo-Torres Lidia"/>
            <person name="Arahal R.David."/>
        </authorList>
    </citation>
    <scope>NUCLEOTIDE SEQUENCE [LARGE SCALE GENOMIC DNA]</scope>
    <source>
        <strain evidence="7">CECT 5096</strain>
    </source>
</reference>
<name>A0A0M6ZM43_9HYPH</name>
<dbReference type="STRING" id="311410.LA5095_00054"/>
<gene>
    <name evidence="6" type="primary">kipR_1</name>
    <name evidence="6" type="ORF">LA5096_03195</name>
</gene>
<keyword evidence="3" id="KW-0804">Transcription</keyword>
<dbReference type="RefSeq" id="WP_055110962.1">
    <property type="nucleotide sequence ID" value="NZ_CXWA01000006.1"/>
</dbReference>
<dbReference type="InterPro" id="IPR014757">
    <property type="entry name" value="Tscrpt_reg_IclR_C"/>
</dbReference>
<feature type="domain" description="HTH iclR-type" evidence="4">
    <location>
        <begin position="17"/>
        <end position="78"/>
    </location>
</feature>
<keyword evidence="1" id="KW-0805">Transcription regulation</keyword>
<organism evidence="6 7">
    <name type="scientific">Roseibium album</name>
    <dbReference type="NCBI Taxonomy" id="311410"/>
    <lineage>
        <taxon>Bacteria</taxon>
        <taxon>Pseudomonadati</taxon>
        <taxon>Pseudomonadota</taxon>
        <taxon>Alphaproteobacteria</taxon>
        <taxon>Hyphomicrobiales</taxon>
        <taxon>Stappiaceae</taxon>
        <taxon>Roseibium</taxon>
    </lineage>
</organism>
<dbReference type="InterPro" id="IPR036390">
    <property type="entry name" value="WH_DNA-bd_sf"/>
</dbReference>
<dbReference type="SMART" id="SM00346">
    <property type="entry name" value="HTH_ICLR"/>
    <property type="match status" value="1"/>
</dbReference>
<dbReference type="GO" id="GO:0045892">
    <property type="term" value="P:negative regulation of DNA-templated transcription"/>
    <property type="evidence" value="ECO:0007669"/>
    <property type="project" value="TreeGrafter"/>
</dbReference>
<dbReference type="Gene3D" id="1.10.10.10">
    <property type="entry name" value="Winged helix-like DNA-binding domain superfamily/Winged helix DNA-binding domain"/>
    <property type="match status" value="1"/>
</dbReference>
<evidence type="ECO:0000259" key="4">
    <source>
        <dbReference type="PROSITE" id="PS51077"/>
    </source>
</evidence>
<dbReference type="Gene3D" id="3.30.450.40">
    <property type="match status" value="1"/>
</dbReference>
<dbReference type="EMBL" id="CXWC01000011">
    <property type="protein sequence ID" value="CTQ72321.1"/>
    <property type="molecule type" value="Genomic_DNA"/>
</dbReference>
<dbReference type="GeneID" id="97670546"/>
<dbReference type="GO" id="GO:0003700">
    <property type="term" value="F:DNA-binding transcription factor activity"/>
    <property type="evidence" value="ECO:0007669"/>
    <property type="project" value="TreeGrafter"/>
</dbReference>
<sequence>MVTSTAPGAAERKSYRIDAVARALRVLEALGDTPGIGVTALAEKLGLTKSIAFRLLQTLEEDGYVQRDEERAIYSLGYRVALLGERVGRKGALLQVARPVMDALRDETGENVNLVVREGTAAIAIATREGLHSIRLFAQTGRRGPLHAGGASMVLLAYAEPSIRDRVLDAPLERFSPHTITDPERLRDALLLIRSNRYNVATNDLDDGAFSVAAPIQNTAGEIVAGISVAGASARLDEVRRASYIEKVVEAAAEISKRLTLG</sequence>
<dbReference type="PANTHER" id="PTHR30136:SF24">
    <property type="entry name" value="HTH-TYPE TRANSCRIPTIONAL REPRESSOR ALLR"/>
    <property type="match status" value="1"/>
</dbReference>
<dbReference type="InterPro" id="IPR029016">
    <property type="entry name" value="GAF-like_dom_sf"/>
</dbReference>
<proteinExistence type="predicted"/>
<dbReference type="SUPFAM" id="SSF55781">
    <property type="entry name" value="GAF domain-like"/>
    <property type="match status" value="1"/>
</dbReference>
<dbReference type="AlphaFoldDB" id="A0A0M6ZM43"/>
<dbReference type="InterPro" id="IPR050707">
    <property type="entry name" value="HTH_MetabolicPath_Reg"/>
</dbReference>
<evidence type="ECO:0000256" key="3">
    <source>
        <dbReference type="ARBA" id="ARBA00023163"/>
    </source>
</evidence>
<dbReference type="PROSITE" id="PS51078">
    <property type="entry name" value="ICLR_ED"/>
    <property type="match status" value="1"/>
</dbReference>
<dbReference type="Proteomes" id="UP000049983">
    <property type="component" value="Unassembled WGS sequence"/>
</dbReference>